<dbReference type="Proteomes" id="UP000639338">
    <property type="component" value="Unassembled WGS sequence"/>
</dbReference>
<evidence type="ECO:0000256" key="3">
    <source>
        <dbReference type="ARBA" id="ARBA00022606"/>
    </source>
</evidence>
<evidence type="ECO:0000256" key="1">
    <source>
        <dbReference type="ARBA" id="ARBA00004651"/>
    </source>
</evidence>
<feature type="transmembrane region" description="Helical" evidence="10">
    <location>
        <begin position="75"/>
        <end position="98"/>
    </location>
</feature>
<comment type="subcellular location">
    <subcellularLocation>
        <location evidence="1 10">Cell membrane</location>
        <topology evidence="1 10">Multi-pass membrane protein</topology>
    </subcellularLocation>
</comment>
<evidence type="ECO:0000313" key="11">
    <source>
        <dbReference type="EMBL" id="KAF7997161.1"/>
    </source>
</evidence>
<sequence length="410" mass="48408">MELHKASAYLEHKKWSSDTNYALGLYRFFYKILGIWPINYDSLKTRFRVLIIVLIMISEIWSFTYKLIIMGNCGSILDIVDIVNVTSCCFLAILMIIVHRMEMKKISFILKSVINDWENMMNKKSCVIMKKIAYYTKTAFVIQIVSYCLVLIQHIFIEPLIIMWNSDKDYNEIKQNFRVMPTEPACWAPKNESFNFYIIYYIYQSIQLILVATVVLSYFNFFCGIAMHLYGQYMILFNHLKSINNINNKSKQRKFIYKFLKRHNHLLKVSKYFEEIYNLIIFVDVGNMILIICISGIGLLITVKQNDTYVVSGFIIKTLIMLTRLFIYCFIGEKLSGIINSIDIIIYNDINWHELDTSSIKMLIFVMMRSLYRYELTAYHIVPLNYESFIKIIKLIGSYFSVLRLTLTNV</sequence>
<proteinExistence type="inferred from homology"/>
<keyword evidence="9 10" id="KW-0807">Transducer</keyword>
<evidence type="ECO:0000256" key="4">
    <source>
        <dbReference type="ARBA" id="ARBA00022692"/>
    </source>
</evidence>
<dbReference type="Pfam" id="PF02949">
    <property type="entry name" value="7tm_6"/>
    <property type="match status" value="1"/>
</dbReference>
<dbReference type="GO" id="GO:0005886">
    <property type="term" value="C:plasma membrane"/>
    <property type="evidence" value="ECO:0007669"/>
    <property type="project" value="UniProtKB-SubCell"/>
</dbReference>
<evidence type="ECO:0000256" key="10">
    <source>
        <dbReference type="RuleBase" id="RU351113"/>
    </source>
</evidence>
<dbReference type="GO" id="GO:0004984">
    <property type="term" value="F:olfactory receptor activity"/>
    <property type="evidence" value="ECO:0007669"/>
    <property type="project" value="InterPro"/>
</dbReference>
<evidence type="ECO:0000313" key="12">
    <source>
        <dbReference type="Proteomes" id="UP000639338"/>
    </source>
</evidence>
<keyword evidence="6 10" id="KW-1133">Transmembrane helix</keyword>
<dbReference type="AlphaFoldDB" id="A0A834Y353"/>
<dbReference type="PANTHER" id="PTHR21137:SF35">
    <property type="entry name" value="ODORANT RECEPTOR 19A-RELATED"/>
    <property type="match status" value="1"/>
</dbReference>
<keyword evidence="3 10" id="KW-0716">Sensory transduction</keyword>
<reference evidence="11 12" key="1">
    <citation type="submission" date="2020-08" db="EMBL/GenBank/DDBJ databases">
        <title>Aphidius gifuensis genome sequencing and assembly.</title>
        <authorList>
            <person name="Du Z."/>
        </authorList>
    </citation>
    <scope>NUCLEOTIDE SEQUENCE [LARGE SCALE GENOMIC DNA]</scope>
    <source>
        <strain evidence="11">YNYX2018</strain>
        <tissue evidence="11">Adults</tissue>
    </source>
</reference>
<feature type="transmembrane region" description="Helical" evidence="10">
    <location>
        <begin position="138"/>
        <end position="157"/>
    </location>
</feature>
<feature type="transmembrane region" description="Helical" evidence="10">
    <location>
        <begin position="50"/>
        <end position="69"/>
    </location>
</feature>
<organism evidence="11 12">
    <name type="scientific">Aphidius gifuensis</name>
    <name type="common">Parasitoid wasp</name>
    <dbReference type="NCBI Taxonomy" id="684658"/>
    <lineage>
        <taxon>Eukaryota</taxon>
        <taxon>Metazoa</taxon>
        <taxon>Ecdysozoa</taxon>
        <taxon>Arthropoda</taxon>
        <taxon>Hexapoda</taxon>
        <taxon>Insecta</taxon>
        <taxon>Pterygota</taxon>
        <taxon>Neoptera</taxon>
        <taxon>Endopterygota</taxon>
        <taxon>Hymenoptera</taxon>
        <taxon>Apocrita</taxon>
        <taxon>Ichneumonoidea</taxon>
        <taxon>Braconidae</taxon>
        <taxon>Aphidiinae</taxon>
        <taxon>Aphidius</taxon>
    </lineage>
</organism>
<dbReference type="InterPro" id="IPR004117">
    <property type="entry name" value="7tm6_olfct_rcpt"/>
</dbReference>
<accession>A0A834Y353</accession>
<dbReference type="EMBL" id="JACMRX010000001">
    <property type="protein sequence ID" value="KAF7997161.1"/>
    <property type="molecule type" value="Genomic_DNA"/>
</dbReference>
<keyword evidence="5 10" id="KW-0552">Olfaction</keyword>
<feature type="transmembrane region" description="Helical" evidence="10">
    <location>
        <begin position="198"/>
        <end position="231"/>
    </location>
</feature>
<evidence type="ECO:0000256" key="9">
    <source>
        <dbReference type="ARBA" id="ARBA00023224"/>
    </source>
</evidence>
<keyword evidence="4 10" id="KW-0812">Transmembrane</keyword>
<protein>
    <recommendedName>
        <fullName evidence="10">Odorant receptor</fullName>
    </recommendedName>
</protein>
<dbReference type="OrthoDB" id="8185860at2759"/>
<keyword evidence="8 10" id="KW-0675">Receptor</keyword>
<gene>
    <name evidence="11" type="ORF">HCN44_005438</name>
</gene>
<evidence type="ECO:0000256" key="8">
    <source>
        <dbReference type="ARBA" id="ARBA00023170"/>
    </source>
</evidence>
<evidence type="ECO:0000256" key="5">
    <source>
        <dbReference type="ARBA" id="ARBA00022725"/>
    </source>
</evidence>
<keyword evidence="2" id="KW-1003">Cell membrane</keyword>
<evidence type="ECO:0000256" key="6">
    <source>
        <dbReference type="ARBA" id="ARBA00022989"/>
    </source>
</evidence>
<keyword evidence="7 10" id="KW-0472">Membrane</keyword>
<dbReference type="GO" id="GO:0007165">
    <property type="term" value="P:signal transduction"/>
    <property type="evidence" value="ECO:0007669"/>
    <property type="project" value="UniProtKB-KW"/>
</dbReference>
<comment type="caution">
    <text evidence="10">Lacks conserved residue(s) required for the propagation of feature annotation.</text>
</comment>
<comment type="caution">
    <text evidence="11">The sequence shown here is derived from an EMBL/GenBank/DDBJ whole genome shotgun (WGS) entry which is preliminary data.</text>
</comment>
<evidence type="ECO:0000256" key="7">
    <source>
        <dbReference type="ARBA" id="ARBA00023136"/>
    </source>
</evidence>
<dbReference type="GO" id="GO:0005549">
    <property type="term" value="F:odorant binding"/>
    <property type="evidence" value="ECO:0007669"/>
    <property type="project" value="InterPro"/>
</dbReference>
<dbReference type="PANTHER" id="PTHR21137">
    <property type="entry name" value="ODORANT RECEPTOR"/>
    <property type="match status" value="1"/>
</dbReference>
<comment type="similarity">
    <text evidence="10">Belongs to the insect chemoreceptor superfamily. Heteromeric odorant receptor channel (TC 1.A.69) family.</text>
</comment>
<feature type="transmembrane region" description="Helical" evidence="10">
    <location>
        <begin position="276"/>
        <end position="303"/>
    </location>
</feature>
<name>A0A834Y353_APHGI</name>
<keyword evidence="12" id="KW-1185">Reference proteome</keyword>
<evidence type="ECO:0000256" key="2">
    <source>
        <dbReference type="ARBA" id="ARBA00022475"/>
    </source>
</evidence>
<feature type="transmembrane region" description="Helical" evidence="10">
    <location>
        <begin position="309"/>
        <end position="331"/>
    </location>
</feature>